<evidence type="ECO:0000256" key="1">
    <source>
        <dbReference type="ARBA" id="ARBA00004123"/>
    </source>
</evidence>
<dbReference type="Pfam" id="PF00010">
    <property type="entry name" value="HLH"/>
    <property type="match status" value="1"/>
</dbReference>
<dbReference type="PROSITE" id="PS50888">
    <property type="entry name" value="BHLH"/>
    <property type="match status" value="1"/>
</dbReference>
<evidence type="ECO:0000256" key="2">
    <source>
        <dbReference type="ARBA" id="ARBA00023015"/>
    </source>
</evidence>
<evidence type="ECO:0000256" key="3">
    <source>
        <dbReference type="ARBA" id="ARBA00023163"/>
    </source>
</evidence>
<name>A0ABR3M0I6_9TELE</name>
<reference evidence="7 8" key="1">
    <citation type="submission" date="2023-09" db="EMBL/GenBank/DDBJ databases">
        <authorList>
            <person name="Wang M."/>
        </authorList>
    </citation>
    <scope>NUCLEOTIDE SEQUENCE [LARGE SCALE GENOMIC DNA]</scope>
    <source>
        <strain evidence="7">GT-2023</strain>
        <tissue evidence="7">Liver</tissue>
    </source>
</reference>
<feature type="domain" description="BHLH" evidence="6">
    <location>
        <begin position="221"/>
        <end position="276"/>
    </location>
</feature>
<comment type="caution">
    <text evidence="7">The sequence shown here is derived from an EMBL/GenBank/DDBJ whole genome shotgun (WGS) entry which is preliminary data.</text>
</comment>
<dbReference type="PANTHER" id="PTHR46117:SF2">
    <property type="entry name" value="UPSTREAM STIMULATORY FACTOR 2"/>
    <property type="match status" value="1"/>
</dbReference>
<sequence length="332" mass="37398">MDQLEFNSHTSVRNKFVCSQRNLEKKVVQIAEGVAASLPHPLVYVDANIHQFHTKNTGGQVTNRVLPVSDQRLESRVEVGGPVNVVSASNLTGSQQVWNQHTCHYGNQFGPSISTTFTSHPICLYVVMLNVNLIQRIAEHDNINEDSPAGEDTGEKTAAETTFTQTPGQFYVMMTSSDVLHSASQRTLAPHTQMYTVDEHNAQQQGFNWKIDNLRTPRDERRRAQHNEVERRRRDKINNWIVTLSKIIPDCSIDGTKIGASKGGILSKACDYIGELKQHNQRLKESLRAAERLQMDNELLRRQLKELKSENGLLRSQLEHHSIVTIASASTQ</sequence>
<evidence type="ECO:0000256" key="4">
    <source>
        <dbReference type="ARBA" id="ARBA00023242"/>
    </source>
</evidence>
<feature type="coiled-coil region" evidence="5">
    <location>
        <begin position="273"/>
        <end position="317"/>
    </location>
</feature>
<dbReference type="InterPro" id="IPR036638">
    <property type="entry name" value="HLH_DNA-bd_sf"/>
</dbReference>
<dbReference type="Gene3D" id="4.10.280.10">
    <property type="entry name" value="Helix-loop-helix DNA-binding domain"/>
    <property type="match status" value="1"/>
</dbReference>
<dbReference type="InterPro" id="IPR051732">
    <property type="entry name" value="USF"/>
</dbReference>
<evidence type="ECO:0000256" key="5">
    <source>
        <dbReference type="SAM" id="Coils"/>
    </source>
</evidence>
<organism evidence="7 8">
    <name type="scientific">Cirrhinus molitorella</name>
    <name type="common">mud carp</name>
    <dbReference type="NCBI Taxonomy" id="172907"/>
    <lineage>
        <taxon>Eukaryota</taxon>
        <taxon>Metazoa</taxon>
        <taxon>Chordata</taxon>
        <taxon>Craniata</taxon>
        <taxon>Vertebrata</taxon>
        <taxon>Euteleostomi</taxon>
        <taxon>Actinopterygii</taxon>
        <taxon>Neopterygii</taxon>
        <taxon>Teleostei</taxon>
        <taxon>Ostariophysi</taxon>
        <taxon>Cypriniformes</taxon>
        <taxon>Cyprinidae</taxon>
        <taxon>Labeoninae</taxon>
        <taxon>Labeonini</taxon>
        <taxon>Cirrhinus</taxon>
    </lineage>
</organism>
<keyword evidence="5" id="KW-0175">Coiled coil</keyword>
<proteinExistence type="predicted"/>
<comment type="subcellular location">
    <subcellularLocation>
        <location evidence="1">Nucleus</location>
    </subcellularLocation>
</comment>
<dbReference type="EMBL" id="JAYMGO010000016">
    <property type="protein sequence ID" value="KAL1258637.1"/>
    <property type="molecule type" value="Genomic_DNA"/>
</dbReference>
<evidence type="ECO:0000259" key="6">
    <source>
        <dbReference type="PROSITE" id="PS50888"/>
    </source>
</evidence>
<keyword evidence="8" id="KW-1185">Reference proteome</keyword>
<accession>A0ABR3M0I6</accession>
<keyword evidence="4" id="KW-0539">Nucleus</keyword>
<evidence type="ECO:0000313" key="7">
    <source>
        <dbReference type="EMBL" id="KAL1258637.1"/>
    </source>
</evidence>
<evidence type="ECO:0000313" key="8">
    <source>
        <dbReference type="Proteomes" id="UP001558613"/>
    </source>
</evidence>
<gene>
    <name evidence="7" type="ORF">QQF64_009214</name>
</gene>
<protein>
    <recommendedName>
        <fullName evidence="6">BHLH domain-containing protein</fullName>
    </recommendedName>
</protein>
<dbReference type="SMART" id="SM00353">
    <property type="entry name" value="HLH"/>
    <property type="match status" value="1"/>
</dbReference>
<dbReference type="Proteomes" id="UP001558613">
    <property type="component" value="Unassembled WGS sequence"/>
</dbReference>
<dbReference type="PANTHER" id="PTHR46117">
    <property type="entry name" value="FI24210P1"/>
    <property type="match status" value="1"/>
</dbReference>
<keyword evidence="3" id="KW-0804">Transcription</keyword>
<dbReference type="SUPFAM" id="SSF47459">
    <property type="entry name" value="HLH, helix-loop-helix DNA-binding domain"/>
    <property type="match status" value="1"/>
</dbReference>
<dbReference type="InterPro" id="IPR011598">
    <property type="entry name" value="bHLH_dom"/>
</dbReference>
<keyword evidence="2" id="KW-0805">Transcription regulation</keyword>